<dbReference type="Pfam" id="PF08672">
    <property type="entry name" value="ANAPC2"/>
    <property type="match status" value="1"/>
</dbReference>
<dbReference type="InterPro" id="IPR036317">
    <property type="entry name" value="Cullin_homology_sf"/>
</dbReference>
<dbReference type="GO" id="GO:0031625">
    <property type="term" value="F:ubiquitin protein ligase binding"/>
    <property type="evidence" value="ECO:0007669"/>
    <property type="project" value="InterPro"/>
</dbReference>
<sequence length="631" mass="72973">MIFVAHSFDKRKLDKAIEIVKANPKCQSAFEYVYIKYISDKIRQVVEGQYREGFMCVLKKIGSVLKETIIEINLSTFVSEILGIKFKIDHEIKMVMNELDAFRALIGILKEVNLKKTLRNDIISSFLTCADELYSGEYSFLDYKGVMEDKLYPLLDIAFYENSDIEDDDSLLLVQIYGVKKVNDLFDIIVDYPDSIDEHILNNYKQIIVESLQKDIRKRLLHIGASTEDILTHFVNTLRSMKYFDKFGVLGQIVTEPIRDYLKHRSDGINKLIFILLSGDLDDLFEEYKQCYMNSIGEYETETSFNDLMWKPNPRDLNDLLSENIKIKDNLSIAMEICDSSDVFANEYQNLLAQRILNAKSFDCEKEIHHLELLKLKFGENSLQMCQVMIKDVMESKRMILENSLIQVLVISNLFWPKLKNENFNLPQKIQAELSRFNSSFESVKAARRLEWLHDVGLVNVELSFEDGRVINFEVSPFHASLISLFESEDCITFDDIAIKLNVSTDLVISRGNYWVHKNVLKKTDDSFILIETLNDTNENNLYFDDDSHQTIHVSEESKPGSEMINYWPYIEGMLTNLGSLPIDRIHLMLGMFVQGPSKYSASIEALEGFLNSLVIKEKLDYSNGLYSLKK</sequence>
<accession>A0A4P9YQ22</accession>
<evidence type="ECO:0000259" key="7">
    <source>
        <dbReference type="PROSITE" id="PS50069"/>
    </source>
</evidence>
<dbReference type="SUPFAM" id="SSF75632">
    <property type="entry name" value="Cullin homology domain"/>
    <property type="match status" value="1"/>
</dbReference>
<dbReference type="Proteomes" id="UP000281549">
    <property type="component" value="Unassembled WGS sequence"/>
</dbReference>
<dbReference type="GO" id="GO:0051301">
    <property type="term" value="P:cell division"/>
    <property type="evidence" value="ECO:0007669"/>
    <property type="project" value="UniProtKB-KW"/>
</dbReference>
<dbReference type="GO" id="GO:0006511">
    <property type="term" value="P:ubiquitin-dependent protein catabolic process"/>
    <property type="evidence" value="ECO:0007669"/>
    <property type="project" value="InterPro"/>
</dbReference>
<evidence type="ECO:0000256" key="5">
    <source>
        <dbReference type="ARBA" id="ARBA00023306"/>
    </source>
</evidence>
<dbReference type="EMBL" id="ML004923">
    <property type="protein sequence ID" value="RKP21867.1"/>
    <property type="molecule type" value="Genomic_DNA"/>
</dbReference>
<name>A0A4P9YQ22_ROZAC</name>
<keyword evidence="5" id="KW-0131">Cell cycle</keyword>
<feature type="domain" description="Cullin family profile" evidence="7">
    <location>
        <begin position="329"/>
        <end position="504"/>
    </location>
</feature>
<evidence type="ECO:0000256" key="3">
    <source>
        <dbReference type="ARBA" id="ARBA00022776"/>
    </source>
</evidence>
<gene>
    <name evidence="8" type="ORF">ROZALSC1DRAFT_26734</name>
</gene>
<dbReference type="InterPro" id="IPR044554">
    <property type="entry name" value="ANAPC2"/>
</dbReference>
<evidence type="ECO:0000256" key="6">
    <source>
        <dbReference type="PROSITE-ProRule" id="PRU00330"/>
    </source>
</evidence>
<dbReference type="InterPro" id="IPR036388">
    <property type="entry name" value="WH-like_DNA-bd_sf"/>
</dbReference>
<dbReference type="InterPro" id="IPR057975">
    <property type="entry name" value="TPR_ANAPC2"/>
</dbReference>
<proteinExistence type="inferred from homology"/>
<dbReference type="PANTHER" id="PTHR45957">
    <property type="entry name" value="ANAPHASE-PROMOTING COMPLEX SUBUNIT 2"/>
    <property type="match status" value="1"/>
</dbReference>
<dbReference type="InterPro" id="IPR016158">
    <property type="entry name" value="Cullin_homology"/>
</dbReference>
<reference evidence="9" key="1">
    <citation type="journal article" date="2018" name="Nat. Microbiol.">
        <title>Leveraging single-cell genomics to expand the fungal tree of life.</title>
        <authorList>
            <person name="Ahrendt S.R."/>
            <person name="Quandt C.A."/>
            <person name="Ciobanu D."/>
            <person name="Clum A."/>
            <person name="Salamov A."/>
            <person name="Andreopoulos B."/>
            <person name="Cheng J.F."/>
            <person name="Woyke T."/>
            <person name="Pelin A."/>
            <person name="Henrissat B."/>
            <person name="Reynolds N.K."/>
            <person name="Benny G.L."/>
            <person name="Smith M.E."/>
            <person name="James T.Y."/>
            <person name="Grigoriev I.V."/>
        </authorList>
    </citation>
    <scope>NUCLEOTIDE SEQUENCE [LARGE SCALE GENOMIC DNA]</scope>
    <source>
        <strain evidence="9">CSF55</strain>
    </source>
</reference>
<evidence type="ECO:0000256" key="2">
    <source>
        <dbReference type="ARBA" id="ARBA00022618"/>
    </source>
</evidence>
<evidence type="ECO:0000256" key="4">
    <source>
        <dbReference type="ARBA" id="ARBA00022786"/>
    </source>
</evidence>
<dbReference type="Gene3D" id="1.10.10.10">
    <property type="entry name" value="Winged helix-like DNA-binding domain superfamily/Winged helix DNA-binding domain"/>
    <property type="match status" value="1"/>
</dbReference>
<evidence type="ECO:0000313" key="9">
    <source>
        <dbReference type="Proteomes" id="UP000281549"/>
    </source>
</evidence>
<keyword evidence="4" id="KW-0833">Ubl conjugation pathway</keyword>
<dbReference type="Pfam" id="PF26557">
    <property type="entry name" value="Cullin_AB"/>
    <property type="match status" value="1"/>
</dbReference>
<dbReference type="InterPro" id="IPR014786">
    <property type="entry name" value="ANAPC2_C"/>
</dbReference>
<dbReference type="SUPFAM" id="SSF46785">
    <property type="entry name" value="Winged helix' DNA-binding domain"/>
    <property type="match status" value="1"/>
</dbReference>
<dbReference type="Pfam" id="PF25773">
    <property type="entry name" value="TPR_ANAPC2"/>
    <property type="match status" value="1"/>
</dbReference>
<dbReference type="GO" id="GO:0070979">
    <property type="term" value="P:protein K11-linked ubiquitination"/>
    <property type="evidence" value="ECO:0007669"/>
    <property type="project" value="TreeGrafter"/>
</dbReference>
<dbReference type="PANTHER" id="PTHR45957:SF1">
    <property type="entry name" value="ANAPHASE-PROMOTING COMPLEX SUBUNIT 2"/>
    <property type="match status" value="1"/>
</dbReference>
<dbReference type="SMART" id="SM00182">
    <property type="entry name" value="CULLIN"/>
    <property type="match status" value="1"/>
</dbReference>
<dbReference type="Gene3D" id="3.30.230.130">
    <property type="entry name" value="Cullin, Chain C, Domain 2"/>
    <property type="match status" value="1"/>
</dbReference>
<dbReference type="GO" id="GO:0005680">
    <property type="term" value="C:anaphase-promoting complex"/>
    <property type="evidence" value="ECO:0007669"/>
    <property type="project" value="TreeGrafter"/>
</dbReference>
<keyword evidence="3" id="KW-0498">Mitosis</keyword>
<evidence type="ECO:0000313" key="8">
    <source>
        <dbReference type="EMBL" id="RKP21867.1"/>
    </source>
</evidence>
<dbReference type="GO" id="GO:0007091">
    <property type="term" value="P:metaphase/anaphase transition of mitotic cell cycle"/>
    <property type="evidence" value="ECO:0007669"/>
    <property type="project" value="TreeGrafter"/>
</dbReference>
<evidence type="ECO:0000256" key="1">
    <source>
        <dbReference type="ARBA" id="ARBA00016068"/>
    </source>
</evidence>
<keyword evidence="2" id="KW-0132">Cell division</keyword>
<dbReference type="InterPro" id="IPR059120">
    <property type="entry name" value="Cullin-like_AB"/>
</dbReference>
<dbReference type="Gene3D" id="1.20.1310.10">
    <property type="entry name" value="Cullin Repeats"/>
    <property type="match status" value="1"/>
</dbReference>
<dbReference type="InterPro" id="IPR036390">
    <property type="entry name" value="WH_DNA-bd_sf"/>
</dbReference>
<dbReference type="AlphaFoldDB" id="A0A4P9YQ22"/>
<dbReference type="PROSITE" id="PS50069">
    <property type="entry name" value="CULLIN_2"/>
    <property type="match status" value="1"/>
</dbReference>
<protein>
    <recommendedName>
        <fullName evidence="1">Anaphase-promoting complex subunit 2</fullName>
    </recommendedName>
</protein>
<dbReference type="SMART" id="SM01013">
    <property type="entry name" value="APC2"/>
    <property type="match status" value="1"/>
</dbReference>
<organism evidence="8 9">
    <name type="scientific">Rozella allomycis (strain CSF55)</name>
    <dbReference type="NCBI Taxonomy" id="988480"/>
    <lineage>
        <taxon>Eukaryota</taxon>
        <taxon>Fungi</taxon>
        <taxon>Fungi incertae sedis</taxon>
        <taxon>Cryptomycota</taxon>
        <taxon>Cryptomycota incertae sedis</taxon>
        <taxon>Rozella</taxon>
    </lineage>
</organism>
<comment type="similarity">
    <text evidence="6">Belongs to the cullin family.</text>
</comment>